<evidence type="ECO:0000256" key="3">
    <source>
        <dbReference type="ARBA" id="ARBA00023163"/>
    </source>
</evidence>
<dbReference type="RefSeq" id="WP_068035679.1">
    <property type="nucleotide sequence ID" value="NZ_JAAXOO010000001.1"/>
</dbReference>
<dbReference type="EMBL" id="JAAXOO010000001">
    <property type="protein sequence ID" value="NKY31992.1"/>
    <property type="molecule type" value="Genomic_DNA"/>
</dbReference>
<organism evidence="5 6">
    <name type="scientific">Nocardia speluncae</name>
    <dbReference type="NCBI Taxonomy" id="419477"/>
    <lineage>
        <taxon>Bacteria</taxon>
        <taxon>Bacillati</taxon>
        <taxon>Actinomycetota</taxon>
        <taxon>Actinomycetes</taxon>
        <taxon>Mycobacteriales</taxon>
        <taxon>Nocardiaceae</taxon>
        <taxon>Nocardia</taxon>
    </lineage>
</organism>
<keyword evidence="6" id="KW-1185">Reference proteome</keyword>
<comment type="caution">
    <text evidence="5">The sequence shown here is derived from an EMBL/GenBank/DDBJ whole genome shotgun (WGS) entry which is preliminary data.</text>
</comment>
<evidence type="ECO:0000259" key="4">
    <source>
        <dbReference type="Pfam" id="PF00440"/>
    </source>
</evidence>
<keyword evidence="1" id="KW-0805">Transcription regulation</keyword>
<name>A0A846X7R4_9NOCA</name>
<evidence type="ECO:0000313" key="5">
    <source>
        <dbReference type="EMBL" id="NKY31992.1"/>
    </source>
</evidence>
<evidence type="ECO:0000256" key="2">
    <source>
        <dbReference type="ARBA" id="ARBA00023125"/>
    </source>
</evidence>
<sequence>MTAKRGRYSAGEGTRVLLIETAERLFARRGYDGVTLADIRSAAGQHNASVIGYYFGSKENLLRAIFAYRLPAISADREALVARSTADGDAPTTRAALWIMVQPLANTLRAGNNYVGLLDRLMETEILARSFSSVDPAMTDSGFGVDRALRAALAQLPEELRSQRIGMVYQSVLHTLARYNRSGAVPGRAELSSLIDAWDGLLHAPASDETRLIRDGIRT</sequence>
<dbReference type="PANTHER" id="PTHR30055">
    <property type="entry name" value="HTH-TYPE TRANSCRIPTIONAL REGULATOR RUTR"/>
    <property type="match status" value="1"/>
</dbReference>
<dbReference type="GO" id="GO:0003700">
    <property type="term" value="F:DNA-binding transcription factor activity"/>
    <property type="evidence" value="ECO:0007669"/>
    <property type="project" value="TreeGrafter"/>
</dbReference>
<evidence type="ECO:0000313" key="6">
    <source>
        <dbReference type="Proteomes" id="UP000565715"/>
    </source>
</evidence>
<dbReference type="InterPro" id="IPR050109">
    <property type="entry name" value="HTH-type_TetR-like_transc_reg"/>
</dbReference>
<protein>
    <submittedName>
        <fullName evidence="5">TetR/AcrR family transcriptional regulator</fullName>
    </submittedName>
</protein>
<proteinExistence type="predicted"/>
<accession>A0A846X7R4</accession>
<dbReference type="Proteomes" id="UP000565715">
    <property type="component" value="Unassembled WGS sequence"/>
</dbReference>
<dbReference type="GO" id="GO:0000976">
    <property type="term" value="F:transcription cis-regulatory region binding"/>
    <property type="evidence" value="ECO:0007669"/>
    <property type="project" value="TreeGrafter"/>
</dbReference>
<feature type="domain" description="HTH tetR-type" evidence="4">
    <location>
        <begin position="18"/>
        <end position="65"/>
    </location>
</feature>
<evidence type="ECO:0000256" key="1">
    <source>
        <dbReference type="ARBA" id="ARBA00023015"/>
    </source>
</evidence>
<keyword evidence="3" id="KW-0804">Transcription</keyword>
<dbReference type="InterPro" id="IPR001647">
    <property type="entry name" value="HTH_TetR"/>
</dbReference>
<keyword evidence="2" id="KW-0238">DNA-binding</keyword>
<dbReference type="SUPFAM" id="SSF46689">
    <property type="entry name" value="Homeodomain-like"/>
    <property type="match status" value="1"/>
</dbReference>
<dbReference type="PANTHER" id="PTHR30055:SF234">
    <property type="entry name" value="HTH-TYPE TRANSCRIPTIONAL REGULATOR BETI"/>
    <property type="match status" value="1"/>
</dbReference>
<dbReference type="InterPro" id="IPR009057">
    <property type="entry name" value="Homeodomain-like_sf"/>
</dbReference>
<dbReference type="Pfam" id="PF00440">
    <property type="entry name" value="TetR_N"/>
    <property type="match status" value="1"/>
</dbReference>
<gene>
    <name evidence="5" type="ORF">HGA13_02735</name>
</gene>
<dbReference type="Gene3D" id="1.10.357.10">
    <property type="entry name" value="Tetracycline Repressor, domain 2"/>
    <property type="match status" value="1"/>
</dbReference>
<dbReference type="AlphaFoldDB" id="A0A846X7R4"/>
<reference evidence="5 6" key="1">
    <citation type="submission" date="2020-04" db="EMBL/GenBank/DDBJ databases">
        <title>MicrobeNet Type strains.</title>
        <authorList>
            <person name="Nicholson A.C."/>
        </authorList>
    </citation>
    <scope>NUCLEOTIDE SEQUENCE [LARGE SCALE GENOMIC DNA]</scope>
    <source>
        <strain evidence="5 6">DSM 45078</strain>
    </source>
</reference>